<comment type="subcellular location">
    <subcellularLocation>
        <location evidence="2">Cell membrane</location>
        <topology evidence="2">Peripheral membrane protein</topology>
        <orientation evidence="2">Cytoplasmic side</orientation>
    </subcellularLocation>
    <subcellularLocation>
        <location evidence="1">Nucleus</location>
    </subcellularLocation>
</comment>
<comment type="function">
    <text evidence="10">Accessory protein for the calcitonin gene-related peptide (CGRP) receptor. It modulates CGRP responsiveness in a variety of tissues.</text>
</comment>
<keyword evidence="9" id="KW-0539">Nucleus</keyword>
<sequence>MNNDDVAGRVNSKGAVLSNYEVYTLLQEVCQQGNKGKRDLTKTQAHLANIAFDTLKYLEKTPCKHQKPEAIQRFLEATKNFKLTKAEKLQLINLRPVTPVEMQLIIEESEDRLSEEQVEQLISLVEQHLPDPARRHHHHPDDQRTPTITLRPRANLHRFLSNDLFSME</sequence>
<dbReference type="EMBL" id="JACEEZ010007492">
    <property type="protein sequence ID" value="KAG0724013.1"/>
    <property type="molecule type" value="Genomic_DNA"/>
</dbReference>
<dbReference type="Gene3D" id="1.20.1250.40">
    <property type="match status" value="1"/>
</dbReference>
<evidence type="ECO:0000256" key="9">
    <source>
        <dbReference type="ARBA" id="ARBA00023242"/>
    </source>
</evidence>
<keyword evidence="8" id="KW-0804">Transcription</keyword>
<dbReference type="Pfam" id="PF03874">
    <property type="entry name" value="RNA_pol_Rpb4"/>
    <property type="match status" value="1"/>
</dbReference>
<organism evidence="15 16">
    <name type="scientific">Chionoecetes opilio</name>
    <name type="common">Atlantic snow crab</name>
    <name type="synonym">Cancer opilio</name>
    <dbReference type="NCBI Taxonomy" id="41210"/>
    <lineage>
        <taxon>Eukaryota</taxon>
        <taxon>Metazoa</taxon>
        <taxon>Ecdysozoa</taxon>
        <taxon>Arthropoda</taxon>
        <taxon>Crustacea</taxon>
        <taxon>Multicrustacea</taxon>
        <taxon>Malacostraca</taxon>
        <taxon>Eumalacostraca</taxon>
        <taxon>Eucarida</taxon>
        <taxon>Decapoda</taxon>
        <taxon>Pleocyemata</taxon>
        <taxon>Brachyura</taxon>
        <taxon>Eubrachyura</taxon>
        <taxon>Majoidea</taxon>
        <taxon>Majidae</taxon>
        <taxon>Chionoecetes</taxon>
    </lineage>
</organism>
<evidence type="ECO:0000256" key="12">
    <source>
        <dbReference type="ARBA" id="ARBA00045808"/>
    </source>
</evidence>
<comment type="caution">
    <text evidence="15">The sequence shown here is derived from an EMBL/GenBank/DDBJ whole genome shotgun (WGS) entry which is preliminary data.</text>
</comment>
<reference evidence="15" key="1">
    <citation type="submission" date="2020-07" db="EMBL/GenBank/DDBJ databases">
        <title>The High-quality genome of the commercially important snow crab, Chionoecetes opilio.</title>
        <authorList>
            <person name="Jeong J.-H."/>
            <person name="Ryu S."/>
        </authorList>
    </citation>
    <scope>NUCLEOTIDE SEQUENCE</scope>
    <source>
        <strain evidence="15">MADBK_172401_WGS</strain>
        <tissue evidence="15">Digestive gland</tissue>
    </source>
</reference>
<evidence type="ECO:0000256" key="3">
    <source>
        <dbReference type="ARBA" id="ARBA00006898"/>
    </source>
</evidence>
<dbReference type="PANTHER" id="PTHR15561:SF0">
    <property type="entry name" value="DNA-DIRECTED RNA POLYMERASE III SUBUNIT RPC9"/>
    <property type="match status" value="1"/>
</dbReference>
<dbReference type="GO" id="GO:0000166">
    <property type="term" value="F:nucleotide binding"/>
    <property type="evidence" value="ECO:0007669"/>
    <property type="project" value="InterPro"/>
</dbReference>
<evidence type="ECO:0000256" key="1">
    <source>
        <dbReference type="ARBA" id="ARBA00004123"/>
    </source>
</evidence>
<name>A0A8J4Y9R3_CHIOP</name>
<keyword evidence="5" id="KW-1003">Cell membrane</keyword>
<protein>
    <recommendedName>
        <fullName evidence="4">DNA-directed RNA polymerase III subunit RPC9</fullName>
    </recommendedName>
    <alternativeName>
        <fullName evidence="13">DNA-directed RNA polymerase III subunit rpc9</fullName>
    </alternativeName>
</protein>
<feature type="domain" description="RNA polymerase Rpb4/RPC9 core" evidence="14">
    <location>
        <begin position="7"/>
        <end position="132"/>
    </location>
</feature>
<evidence type="ECO:0000256" key="13">
    <source>
        <dbReference type="ARBA" id="ARBA00073026"/>
    </source>
</evidence>
<dbReference type="GO" id="GO:0005666">
    <property type="term" value="C:RNA polymerase III complex"/>
    <property type="evidence" value="ECO:0007669"/>
    <property type="project" value="InterPro"/>
</dbReference>
<evidence type="ECO:0000256" key="5">
    <source>
        <dbReference type="ARBA" id="ARBA00022475"/>
    </source>
</evidence>
<comment type="function">
    <text evidence="12">DNA-dependent RNA polymerase catalyzes the transcription of DNA into RNA using the four ribonucleoside triphosphates as substrates. Specific peripheric component of RNA polymerase III (Pol III) which synthesizes small non-coding RNAs including 5S rRNA, snRNAs, tRNAs and miRNAs from at least 500 distinct genomic loci. With POLR3H/RPC8 forms a mobile stalk that protrudes from Pol III core and functions primarily in transcription initiation. Pol III plays a key role in sensing and limiting infection by intracellular bacteria and DNA viruses. Acts as nuclear and cytosolic DNA sensor involved in innate immune response. Can sense non-self dsDNA that serves as template for transcription into dsRNA. The non-self RNA polymerase III transcripts, such as Epstein-Barr virus-encoded RNAs (EBERs) induce type I interferon and NF-kappa-B through the RIG-I pathway.</text>
</comment>
<evidence type="ECO:0000256" key="10">
    <source>
        <dbReference type="ARBA" id="ARBA00043924"/>
    </source>
</evidence>
<dbReference type="Proteomes" id="UP000770661">
    <property type="component" value="Unassembled WGS sequence"/>
</dbReference>
<evidence type="ECO:0000256" key="6">
    <source>
        <dbReference type="ARBA" id="ARBA00022478"/>
    </source>
</evidence>
<dbReference type="OrthoDB" id="1746530at2759"/>
<comment type="similarity">
    <text evidence="3">Belongs to the eukaryotic RPC9 RNA polymerase subunit family.</text>
</comment>
<dbReference type="InterPro" id="IPR038324">
    <property type="entry name" value="Rpb4/RPC9_sf"/>
</dbReference>
<comment type="subunit">
    <text evidence="11">Component of the RNA polymerase III complex consisting of 17 subunits: a ten-subunit horseshoe-shaped catalytic core composed of POLR3A/RPC1, POLR3B/RPC2, POLR1C/RPAC1, POLR1D/RPAC2, POLR3K/RPC10, POLR2E/RPABC1, POLR2F/RPABC2, POLR2H/RPABC3, POLR2K/RPABC4 and POLR2L/RPABC5; a mobile stalk composed of two subunits POLR3H/RPC8 and CRCP/RPC9, protruding from the core and functioning primarily in transcription initiation; and additional subunits homologous to general transcription factors of the RNA polymerase II machinery, POLR3C/RPC3-POLR3F/RPC6-POLR3G/RPC7 heterotrimer required for transcription initiation and POLR3D/RPC4-POLR3E/RPC5 heterodimer involved in both transcription initiation and termination.</text>
</comment>
<evidence type="ECO:0000256" key="2">
    <source>
        <dbReference type="ARBA" id="ARBA00004413"/>
    </source>
</evidence>
<evidence type="ECO:0000256" key="11">
    <source>
        <dbReference type="ARBA" id="ARBA00044007"/>
    </source>
</evidence>
<evidence type="ECO:0000256" key="8">
    <source>
        <dbReference type="ARBA" id="ARBA00023163"/>
    </source>
</evidence>
<dbReference type="SMART" id="SM00657">
    <property type="entry name" value="RPOL4c"/>
    <property type="match status" value="1"/>
</dbReference>
<evidence type="ECO:0000256" key="7">
    <source>
        <dbReference type="ARBA" id="ARBA00023136"/>
    </source>
</evidence>
<keyword evidence="6 15" id="KW-0240">DNA-directed RNA polymerase</keyword>
<evidence type="ECO:0000259" key="14">
    <source>
        <dbReference type="SMART" id="SM00657"/>
    </source>
</evidence>
<keyword evidence="16" id="KW-1185">Reference proteome</keyword>
<dbReference type="FunFam" id="1.20.1250.40:FF:000002">
    <property type="entry name" value="DNA-directed RNA polymerase III subunit RPC9"/>
    <property type="match status" value="1"/>
</dbReference>
<dbReference type="SUPFAM" id="SSF47819">
    <property type="entry name" value="HRDC-like"/>
    <property type="match status" value="1"/>
</dbReference>
<proteinExistence type="inferred from homology"/>
<evidence type="ECO:0000313" key="15">
    <source>
        <dbReference type="EMBL" id="KAG0724013.1"/>
    </source>
</evidence>
<accession>A0A8J4Y9R3</accession>
<dbReference type="GO" id="GO:0005886">
    <property type="term" value="C:plasma membrane"/>
    <property type="evidence" value="ECO:0007669"/>
    <property type="project" value="UniProtKB-SubCell"/>
</dbReference>
<gene>
    <name evidence="15" type="primary">CRCP</name>
    <name evidence="15" type="ORF">GWK47_005303</name>
</gene>
<dbReference type="AlphaFoldDB" id="A0A8J4Y9R3"/>
<dbReference type="InterPro" id="IPR006590">
    <property type="entry name" value="RNA_pol_Rpb4/RPC9_core"/>
</dbReference>
<dbReference type="GO" id="GO:0006384">
    <property type="term" value="P:transcription initiation at RNA polymerase III promoter"/>
    <property type="evidence" value="ECO:0007669"/>
    <property type="project" value="InterPro"/>
</dbReference>
<dbReference type="PANTHER" id="PTHR15561">
    <property type="entry name" value="CALCITONIN GENE-RELATED PEPTIDE-RECEPTOR COMPONENT PROTEIN"/>
    <property type="match status" value="1"/>
</dbReference>
<evidence type="ECO:0000256" key="4">
    <source>
        <dbReference type="ARBA" id="ARBA00016672"/>
    </source>
</evidence>
<evidence type="ECO:0000313" key="16">
    <source>
        <dbReference type="Proteomes" id="UP000770661"/>
    </source>
</evidence>
<dbReference type="InterPro" id="IPR005574">
    <property type="entry name" value="Rpb4/RPC9"/>
</dbReference>
<keyword evidence="7" id="KW-0472">Membrane</keyword>
<dbReference type="InterPro" id="IPR010997">
    <property type="entry name" value="HRDC-like_sf"/>
</dbReference>
<dbReference type="InterPro" id="IPR038846">
    <property type="entry name" value="RPC9"/>
</dbReference>